<name>A0AA39S6G8_ACESA</name>
<feature type="region of interest" description="Disordered" evidence="1">
    <location>
        <begin position="157"/>
        <end position="189"/>
    </location>
</feature>
<proteinExistence type="predicted"/>
<keyword evidence="3" id="KW-1185">Reference proteome</keyword>
<feature type="compositionally biased region" description="Gly residues" evidence="1">
    <location>
        <begin position="179"/>
        <end position="189"/>
    </location>
</feature>
<evidence type="ECO:0000313" key="2">
    <source>
        <dbReference type="EMBL" id="KAK0585338.1"/>
    </source>
</evidence>
<reference evidence="2" key="2">
    <citation type="submission" date="2023-06" db="EMBL/GenBank/DDBJ databases">
        <authorList>
            <person name="Swenson N.G."/>
            <person name="Wegrzyn J.L."/>
            <person name="Mcevoy S.L."/>
        </authorList>
    </citation>
    <scope>NUCLEOTIDE SEQUENCE</scope>
    <source>
        <strain evidence="2">NS2018</strain>
        <tissue evidence="2">Leaf</tissue>
    </source>
</reference>
<organism evidence="2 3">
    <name type="scientific">Acer saccharum</name>
    <name type="common">Sugar maple</name>
    <dbReference type="NCBI Taxonomy" id="4024"/>
    <lineage>
        <taxon>Eukaryota</taxon>
        <taxon>Viridiplantae</taxon>
        <taxon>Streptophyta</taxon>
        <taxon>Embryophyta</taxon>
        <taxon>Tracheophyta</taxon>
        <taxon>Spermatophyta</taxon>
        <taxon>Magnoliopsida</taxon>
        <taxon>eudicotyledons</taxon>
        <taxon>Gunneridae</taxon>
        <taxon>Pentapetalae</taxon>
        <taxon>rosids</taxon>
        <taxon>malvids</taxon>
        <taxon>Sapindales</taxon>
        <taxon>Sapindaceae</taxon>
        <taxon>Hippocastanoideae</taxon>
        <taxon>Acereae</taxon>
        <taxon>Acer</taxon>
    </lineage>
</organism>
<dbReference type="AlphaFoldDB" id="A0AA39S6G8"/>
<sequence>MAQTVQSIEQDPAERPSQAQMNFTVSHQIIFTNSGSNDSLAELGLNDFDDVSDHLSNHADNISMHLSRPSGTSLEVDVSVSVGGIIMGQTDDANIGQASVIIPRVVREVVTPTIQDNITQVRGVVGIQGKEINVWPLPDQDYSSFITVKPDDISLPDFKDLTQGYGDDPPGGPSTGPSVGSGPGSPLGS</sequence>
<protein>
    <submittedName>
        <fullName evidence="2">Uncharacterized protein</fullName>
    </submittedName>
</protein>
<comment type="caution">
    <text evidence="2">The sequence shown here is derived from an EMBL/GenBank/DDBJ whole genome shotgun (WGS) entry which is preliminary data.</text>
</comment>
<evidence type="ECO:0000256" key="1">
    <source>
        <dbReference type="SAM" id="MobiDB-lite"/>
    </source>
</evidence>
<dbReference type="EMBL" id="JAUESC010000383">
    <property type="protein sequence ID" value="KAK0585338.1"/>
    <property type="molecule type" value="Genomic_DNA"/>
</dbReference>
<reference evidence="2" key="1">
    <citation type="journal article" date="2022" name="Plant J.">
        <title>Strategies of tolerance reflected in two North American maple genomes.</title>
        <authorList>
            <person name="McEvoy S.L."/>
            <person name="Sezen U.U."/>
            <person name="Trouern-Trend A."/>
            <person name="McMahon S.M."/>
            <person name="Schaberg P.G."/>
            <person name="Yang J."/>
            <person name="Wegrzyn J.L."/>
            <person name="Swenson N.G."/>
        </authorList>
    </citation>
    <scope>NUCLEOTIDE SEQUENCE</scope>
    <source>
        <strain evidence="2">NS2018</strain>
    </source>
</reference>
<gene>
    <name evidence="2" type="ORF">LWI29_027026</name>
</gene>
<dbReference type="Proteomes" id="UP001168877">
    <property type="component" value="Unassembled WGS sequence"/>
</dbReference>
<accession>A0AA39S6G8</accession>
<evidence type="ECO:0000313" key="3">
    <source>
        <dbReference type="Proteomes" id="UP001168877"/>
    </source>
</evidence>